<proteinExistence type="predicted"/>
<protein>
    <recommendedName>
        <fullName evidence="3">RCK N-terminal domain-containing protein</fullName>
    </recommendedName>
</protein>
<comment type="caution">
    <text evidence="1">The sequence shown here is derived from an EMBL/GenBank/DDBJ whole genome shotgun (WGS) entry which is preliminary data.</text>
</comment>
<dbReference type="AlphaFoldDB" id="A0A198AFW9"/>
<dbReference type="EMBL" id="LYPB01000050">
    <property type="protein sequence ID" value="OAS20419.1"/>
    <property type="molecule type" value="Genomic_DNA"/>
</dbReference>
<dbReference type="Proteomes" id="UP000078454">
    <property type="component" value="Unassembled WGS sequence"/>
</dbReference>
<evidence type="ECO:0008006" key="3">
    <source>
        <dbReference type="Google" id="ProtNLM"/>
    </source>
</evidence>
<gene>
    <name evidence="1" type="ORF">A8708_17710</name>
</gene>
<dbReference type="STRING" id="1850517.A8708_17710"/>
<evidence type="ECO:0000313" key="1">
    <source>
        <dbReference type="EMBL" id="OAS20419.1"/>
    </source>
</evidence>
<accession>A0A198AFW9</accession>
<evidence type="ECO:0000313" key="2">
    <source>
        <dbReference type="Proteomes" id="UP000078454"/>
    </source>
</evidence>
<sequence length="141" mass="16013">MQSDFLLIAAPTKAGEAFMKYTKLVGLPFVALTNNKMERIKLEGQGVKHIIQVDTMHSEDFIVPDYPIGNVVLFEESLPLCCRYIQICRSWTSRPIYVITQRVNPRLIYKGLGADYVIYSTNGDVKFLISSLQTNEAQQHV</sequence>
<reference evidence="1 2" key="1">
    <citation type="submission" date="2016-05" db="EMBL/GenBank/DDBJ databases">
        <title>Paenibacillus sp. 1ZS3-15 nov., isolated from the rhizosphere soil.</title>
        <authorList>
            <person name="Zhang X.X."/>
            <person name="Zhang J."/>
        </authorList>
    </citation>
    <scope>NUCLEOTIDE SEQUENCE [LARGE SCALE GENOMIC DNA]</scope>
    <source>
        <strain evidence="1 2">1ZS3-15</strain>
    </source>
</reference>
<keyword evidence="2" id="KW-1185">Reference proteome</keyword>
<name>A0A198AFW9_9BACL</name>
<dbReference type="RefSeq" id="WP_068663048.1">
    <property type="nucleotide sequence ID" value="NZ_LYPB01000050.1"/>
</dbReference>
<organism evidence="1 2">
    <name type="scientific">Paenibacillus oryzisoli</name>
    <dbReference type="NCBI Taxonomy" id="1850517"/>
    <lineage>
        <taxon>Bacteria</taxon>
        <taxon>Bacillati</taxon>
        <taxon>Bacillota</taxon>
        <taxon>Bacilli</taxon>
        <taxon>Bacillales</taxon>
        <taxon>Paenibacillaceae</taxon>
        <taxon>Paenibacillus</taxon>
    </lineage>
</organism>